<dbReference type="InterPro" id="IPR033887">
    <property type="entry name" value="PTS_IIA_man"/>
</dbReference>
<dbReference type="InterPro" id="IPR004701">
    <property type="entry name" value="PTS_EIIA_man-typ"/>
</dbReference>
<dbReference type="AlphaFoldDB" id="A0A806LEX0"/>
<dbReference type="CDD" id="cd00006">
    <property type="entry name" value="PTS_IIA_man"/>
    <property type="match status" value="1"/>
</dbReference>
<evidence type="ECO:0000256" key="3">
    <source>
        <dbReference type="ARBA" id="ARBA00022490"/>
    </source>
</evidence>
<dbReference type="GO" id="GO:0016301">
    <property type="term" value="F:kinase activity"/>
    <property type="evidence" value="ECO:0007669"/>
    <property type="project" value="UniProtKB-KW"/>
</dbReference>
<dbReference type="SUPFAM" id="SSF53062">
    <property type="entry name" value="PTS system fructose IIA component-like"/>
    <property type="match status" value="1"/>
</dbReference>
<protein>
    <recommendedName>
        <fullName evidence="8">PTS EIIA type-4 domain-containing protein</fullName>
    </recommendedName>
</protein>
<keyword evidence="6" id="KW-0598">Phosphotransferase system</keyword>
<dbReference type="Pfam" id="PF03610">
    <property type="entry name" value="EIIA-man"/>
    <property type="match status" value="1"/>
</dbReference>
<sequence>MKDGNIMPAIILMSHGHLASQVKASAEMILGQSLPYPTVDMAPDDGIEGTMAKLDDCLATYQNQKRVTIIADLLGGTPCNTALLKASEDQRIRVVTGLNLGMILESTTLQDNDVLVSTLVSAGKTGITEPDTKSSVISDDDE</sequence>
<evidence type="ECO:0000313" key="10">
    <source>
        <dbReference type="Proteomes" id="UP000019441"/>
    </source>
</evidence>
<keyword evidence="7" id="KW-0418">Kinase</keyword>
<keyword evidence="2" id="KW-0813">Transport</keyword>
<dbReference type="PROSITE" id="PS51096">
    <property type="entry name" value="PTS_EIIA_TYPE_4"/>
    <property type="match status" value="1"/>
</dbReference>
<dbReference type="Proteomes" id="UP000019441">
    <property type="component" value="Plasmid unnamed_2"/>
</dbReference>
<evidence type="ECO:0000256" key="7">
    <source>
        <dbReference type="ARBA" id="ARBA00022777"/>
    </source>
</evidence>
<evidence type="ECO:0000256" key="2">
    <source>
        <dbReference type="ARBA" id="ARBA00022448"/>
    </source>
</evidence>
<name>A0A806LEX0_LACPA</name>
<dbReference type="KEGG" id="lpq:AF91_15095"/>
<evidence type="ECO:0000256" key="6">
    <source>
        <dbReference type="ARBA" id="ARBA00022683"/>
    </source>
</evidence>
<dbReference type="EMBL" id="CP007124">
    <property type="protein sequence ID" value="AHJ34511.1"/>
    <property type="molecule type" value="Genomic_DNA"/>
</dbReference>
<keyword evidence="4" id="KW-0762">Sugar transport</keyword>
<dbReference type="GO" id="GO:0005737">
    <property type="term" value="C:cytoplasm"/>
    <property type="evidence" value="ECO:0007669"/>
    <property type="project" value="UniProtKB-SubCell"/>
</dbReference>
<dbReference type="PANTHER" id="PTHR33799">
    <property type="entry name" value="PTS PERMEASE-RELATED-RELATED"/>
    <property type="match status" value="1"/>
</dbReference>
<keyword evidence="9" id="KW-0614">Plasmid</keyword>
<gene>
    <name evidence="9" type="ORF">AF91_15095</name>
</gene>
<dbReference type="InterPro" id="IPR051471">
    <property type="entry name" value="Bacterial_PTS_sugar_comp"/>
</dbReference>
<keyword evidence="5" id="KW-0808">Transferase</keyword>
<evidence type="ECO:0000256" key="5">
    <source>
        <dbReference type="ARBA" id="ARBA00022679"/>
    </source>
</evidence>
<evidence type="ECO:0000313" key="9">
    <source>
        <dbReference type="EMBL" id="AHJ34511.1"/>
    </source>
</evidence>
<reference evidence="9 10" key="1">
    <citation type="journal article" date="2014" name="Genome Announc.">
        <title>Whole Genome Sequence of the Probiotic Strain Lactobacillus paracasei N1115, Isolated from Traditional Chinese Fermented Milk.</title>
        <authorList>
            <person name="Wang S."/>
            <person name="Zhu H."/>
            <person name="He F."/>
            <person name="Luo Y."/>
            <person name="Kang Z."/>
            <person name="Lu C."/>
            <person name="Feng L."/>
            <person name="Lu X."/>
            <person name="Xue Y."/>
            <person name="Wang H."/>
        </authorList>
    </citation>
    <scope>NUCLEOTIDE SEQUENCE [LARGE SCALE GENOMIC DNA]</scope>
    <source>
        <strain evidence="9 10">N1115</strain>
    </source>
</reference>
<accession>A0A806LEX0</accession>
<evidence type="ECO:0000256" key="4">
    <source>
        <dbReference type="ARBA" id="ARBA00022597"/>
    </source>
</evidence>
<feature type="domain" description="PTS EIIA type-4" evidence="8">
    <location>
        <begin position="7"/>
        <end position="127"/>
    </location>
</feature>
<dbReference type="GO" id="GO:0016020">
    <property type="term" value="C:membrane"/>
    <property type="evidence" value="ECO:0007669"/>
    <property type="project" value="InterPro"/>
</dbReference>
<geneLocation type="plasmid" evidence="10">
    <name>2</name>
</geneLocation>
<comment type="subcellular location">
    <subcellularLocation>
        <location evidence="1">Cytoplasm</location>
    </subcellularLocation>
</comment>
<dbReference type="GO" id="GO:0009401">
    <property type="term" value="P:phosphoenolpyruvate-dependent sugar phosphotransferase system"/>
    <property type="evidence" value="ECO:0007669"/>
    <property type="project" value="UniProtKB-KW"/>
</dbReference>
<dbReference type="PANTHER" id="PTHR33799:SF1">
    <property type="entry name" value="PTS SYSTEM MANNOSE-SPECIFIC EIIAB COMPONENT-RELATED"/>
    <property type="match status" value="1"/>
</dbReference>
<evidence type="ECO:0000259" key="8">
    <source>
        <dbReference type="PROSITE" id="PS51096"/>
    </source>
</evidence>
<keyword evidence="3" id="KW-0963">Cytoplasm</keyword>
<evidence type="ECO:0000256" key="1">
    <source>
        <dbReference type="ARBA" id="ARBA00004496"/>
    </source>
</evidence>
<dbReference type="Gene3D" id="3.40.50.510">
    <property type="entry name" value="Phosphotransferase system, mannose-type IIA component"/>
    <property type="match status" value="1"/>
</dbReference>
<proteinExistence type="predicted"/>
<dbReference type="InterPro" id="IPR036662">
    <property type="entry name" value="PTS_EIIA_man-typ_sf"/>
</dbReference>
<organism evidence="9 10">
    <name type="scientific">Lacticaseibacillus paracasei N1115</name>
    <dbReference type="NCBI Taxonomy" id="1446494"/>
    <lineage>
        <taxon>Bacteria</taxon>
        <taxon>Bacillati</taxon>
        <taxon>Bacillota</taxon>
        <taxon>Bacilli</taxon>
        <taxon>Lactobacillales</taxon>
        <taxon>Lactobacillaceae</taxon>
        <taxon>Lacticaseibacillus</taxon>
    </lineage>
</organism>